<dbReference type="PANTHER" id="PTHR42793">
    <property type="entry name" value="COA BINDING DOMAIN CONTAINING PROTEIN"/>
    <property type="match status" value="1"/>
</dbReference>
<gene>
    <name evidence="2" type="ORF">NCTC10005_02620</name>
</gene>
<evidence type="ECO:0000256" key="1">
    <source>
        <dbReference type="ARBA" id="ARBA00060888"/>
    </source>
</evidence>
<evidence type="ECO:0000313" key="2">
    <source>
        <dbReference type="EMBL" id="STQ09890.1"/>
    </source>
</evidence>
<dbReference type="SUPFAM" id="SSF52210">
    <property type="entry name" value="Succinyl-CoA synthetase domains"/>
    <property type="match status" value="1"/>
</dbReference>
<dbReference type="InterPro" id="IPR013815">
    <property type="entry name" value="ATP_grasp_subdomain_1"/>
</dbReference>
<keyword evidence="2" id="KW-0808">Transferase</keyword>
<accession>A0A377LX45</accession>
<dbReference type="GO" id="GO:0016740">
    <property type="term" value="F:transferase activity"/>
    <property type="evidence" value="ECO:0007669"/>
    <property type="project" value="UniProtKB-KW"/>
</dbReference>
<name>A0A377LX45_ENTCL</name>
<comment type="similarity">
    <text evidence="1">In the N-terminal section; belongs to the acetate CoA ligase alpha subunit family.</text>
</comment>
<dbReference type="Gene3D" id="3.30.1490.20">
    <property type="entry name" value="ATP-grasp fold, A domain"/>
    <property type="match status" value="1"/>
</dbReference>
<evidence type="ECO:0000313" key="3">
    <source>
        <dbReference type="Proteomes" id="UP000255106"/>
    </source>
</evidence>
<dbReference type="EMBL" id="UGJB01000004">
    <property type="protein sequence ID" value="STQ09890.1"/>
    <property type="molecule type" value="Genomic_DNA"/>
</dbReference>
<proteinExistence type="inferred from homology"/>
<sequence>MIIHSPSAVAPGSESARALIEAVRNHPRGKYVTLLTNWCGEFSSQEARRLFSEAGLPTYRTPEGTITAFMHMVEYRRNQKQLRETPALPGNLTANSVDVHRLLQQAIDEGATSLDTHEVQPILGSYGMQTLPTWIASDSAEAVHIAEQIGYPVALKLRSPDIPHKSDVQGVMLYLRTAAEVQQAADAIFDRVKWPGLRPESTDCWCKAWRTARAHRNCGVVVEHDPVFGRSSCWEKVAWNGALKNKPWWLYRR</sequence>
<dbReference type="InterPro" id="IPR016102">
    <property type="entry name" value="Succinyl-CoA_synth-like"/>
</dbReference>
<dbReference type="Gene3D" id="3.40.50.261">
    <property type="entry name" value="Succinyl-CoA synthetase domains"/>
    <property type="match status" value="1"/>
</dbReference>
<dbReference type="FunFam" id="3.30.1490.20:FF:000020">
    <property type="entry name" value="Protein lysine acetyltransferase"/>
    <property type="match status" value="1"/>
</dbReference>
<dbReference type="Proteomes" id="UP000255106">
    <property type="component" value="Unassembled WGS sequence"/>
</dbReference>
<protein>
    <submittedName>
        <fullName evidence="2">N-acetyltransferase GCN5</fullName>
    </submittedName>
</protein>
<dbReference type="Pfam" id="PF13549">
    <property type="entry name" value="ATP-grasp_5"/>
    <property type="match status" value="1"/>
</dbReference>
<dbReference type="PANTHER" id="PTHR42793:SF1">
    <property type="entry name" value="PEPTIDYL-LYSINE N-ACETYLTRANSFERASE PATZ"/>
    <property type="match status" value="1"/>
</dbReference>
<reference evidence="2 3" key="1">
    <citation type="submission" date="2018-06" db="EMBL/GenBank/DDBJ databases">
        <authorList>
            <consortium name="Pathogen Informatics"/>
            <person name="Doyle S."/>
        </authorList>
    </citation>
    <scope>NUCLEOTIDE SEQUENCE [LARGE SCALE GENOMIC DNA]</scope>
    <source>
        <strain evidence="2 3">NCTC10005</strain>
    </source>
</reference>
<organism evidence="2 3">
    <name type="scientific">Enterobacter cloacae</name>
    <dbReference type="NCBI Taxonomy" id="550"/>
    <lineage>
        <taxon>Bacteria</taxon>
        <taxon>Pseudomonadati</taxon>
        <taxon>Pseudomonadota</taxon>
        <taxon>Gammaproteobacteria</taxon>
        <taxon>Enterobacterales</taxon>
        <taxon>Enterobacteriaceae</taxon>
        <taxon>Enterobacter</taxon>
        <taxon>Enterobacter cloacae complex</taxon>
    </lineage>
</organism>
<dbReference type="GO" id="GO:0005524">
    <property type="term" value="F:ATP binding"/>
    <property type="evidence" value="ECO:0007669"/>
    <property type="project" value="InterPro"/>
</dbReference>
<dbReference type="SUPFAM" id="SSF56059">
    <property type="entry name" value="Glutathione synthetase ATP-binding domain-like"/>
    <property type="match status" value="1"/>
</dbReference>
<dbReference type="AlphaFoldDB" id="A0A377LX45"/>